<dbReference type="OrthoDB" id="5979581at2759"/>
<accession>A0A8H7WE42</accession>
<dbReference type="AlphaFoldDB" id="A0A8H7WE42"/>
<evidence type="ECO:0000313" key="8">
    <source>
        <dbReference type="Proteomes" id="UP000664132"/>
    </source>
</evidence>
<evidence type="ECO:0000256" key="2">
    <source>
        <dbReference type="ARBA" id="ARBA00022679"/>
    </source>
</evidence>
<dbReference type="GO" id="GO:0005634">
    <property type="term" value="C:nucleus"/>
    <property type="evidence" value="ECO:0007669"/>
    <property type="project" value="TreeGrafter"/>
</dbReference>
<evidence type="ECO:0000256" key="1">
    <source>
        <dbReference type="ARBA" id="ARBA00022527"/>
    </source>
</evidence>
<dbReference type="GO" id="GO:0004674">
    <property type="term" value="F:protein serine/threonine kinase activity"/>
    <property type="evidence" value="ECO:0007669"/>
    <property type="project" value="UniProtKB-KW"/>
</dbReference>
<evidence type="ECO:0000256" key="3">
    <source>
        <dbReference type="ARBA" id="ARBA00022741"/>
    </source>
</evidence>
<dbReference type="GO" id="GO:0043484">
    <property type="term" value="P:regulation of RNA splicing"/>
    <property type="evidence" value="ECO:0007669"/>
    <property type="project" value="TreeGrafter"/>
</dbReference>
<dbReference type="InterPro" id="IPR000719">
    <property type="entry name" value="Prot_kinase_dom"/>
</dbReference>
<name>A0A8H7WE42_9HELO</name>
<comment type="caution">
    <text evidence="7">The sequence shown here is derived from an EMBL/GenBank/DDBJ whole genome shotgun (WGS) entry which is preliminary data.</text>
</comment>
<dbReference type="Gene3D" id="1.10.510.10">
    <property type="entry name" value="Transferase(Phosphotransferase) domain 1"/>
    <property type="match status" value="1"/>
</dbReference>
<dbReference type="SUPFAM" id="SSF56112">
    <property type="entry name" value="Protein kinase-like (PK-like)"/>
    <property type="match status" value="1"/>
</dbReference>
<reference evidence="7" key="1">
    <citation type="submission" date="2021-02" db="EMBL/GenBank/DDBJ databases">
        <title>Genome sequence Cadophora malorum strain M34.</title>
        <authorList>
            <person name="Stefanovic E."/>
            <person name="Vu D."/>
            <person name="Scully C."/>
            <person name="Dijksterhuis J."/>
            <person name="Roader J."/>
            <person name="Houbraken J."/>
        </authorList>
    </citation>
    <scope>NUCLEOTIDE SEQUENCE</scope>
    <source>
        <strain evidence="7">M34</strain>
    </source>
</reference>
<feature type="domain" description="Protein kinase" evidence="6">
    <location>
        <begin position="1"/>
        <end position="176"/>
    </location>
</feature>
<gene>
    <name evidence="7" type="ORF">IFR04_003758</name>
</gene>
<evidence type="ECO:0000259" key="6">
    <source>
        <dbReference type="PROSITE" id="PS50011"/>
    </source>
</evidence>
<keyword evidence="1" id="KW-0723">Serine/threonine-protein kinase</keyword>
<dbReference type="GO" id="GO:0005524">
    <property type="term" value="F:ATP binding"/>
    <property type="evidence" value="ECO:0007669"/>
    <property type="project" value="UniProtKB-KW"/>
</dbReference>
<dbReference type="PANTHER" id="PTHR45646">
    <property type="entry name" value="SERINE/THREONINE-PROTEIN KINASE DOA-RELATED"/>
    <property type="match status" value="1"/>
</dbReference>
<dbReference type="InterPro" id="IPR011009">
    <property type="entry name" value="Kinase-like_dom_sf"/>
</dbReference>
<proteinExistence type="predicted"/>
<evidence type="ECO:0000256" key="4">
    <source>
        <dbReference type="ARBA" id="ARBA00022777"/>
    </source>
</evidence>
<evidence type="ECO:0000256" key="5">
    <source>
        <dbReference type="ARBA" id="ARBA00022840"/>
    </source>
</evidence>
<protein>
    <recommendedName>
        <fullName evidence="6">Protein kinase domain-containing protein</fullName>
    </recommendedName>
</protein>
<dbReference type="Pfam" id="PF00069">
    <property type="entry name" value="Pkinase"/>
    <property type="match status" value="1"/>
</dbReference>
<keyword evidence="3" id="KW-0547">Nucleotide-binding</keyword>
<organism evidence="7 8">
    <name type="scientific">Cadophora malorum</name>
    <dbReference type="NCBI Taxonomy" id="108018"/>
    <lineage>
        <taxon>Eukaryota</taxon>
        <taxon>Fungi</taxon>
        <taxon>Dikarya</taxon>
        <taxon>Ascomycota</taxon>
        <taxon>Pezizomycotina</taxon>
        <taxon>Leotiomycetes</taxon>
        <taxon>Helotiales</taxon>
        <taxon>Ploettnerulaceae</taxon>
        <taxon>Cadophora</taxon>
    </lineage>
</organism>
<keyword evidence="4" id="KW-0418">Kinase</keyword>
<dbReference type="PANTHER" id="PTHR45646:SF11">
    <property type="entry name" value="SERINE_THREONINE-PROTEIN KINASE DOA"/>
    <property type="match status" value="1"/>
</dbReference>
<keyword evidence="2" id="KW-0808">Transferase</keyword>
<keyword evidence="5" id="KW-0067">ATP-binding</keyword>
<dbReference type="PROSITE" id="PS50011">
    <property type="entry name" value="PROTEIN_KINASE_DOM"/>
    <property type="match status" value="1"/>
</dbReference>
<sequence>MDDTKFSKNLATEPLQLYGSHKIAAIRFDRPPKKVATPMALRAPETILGLPLDHRIDIWTFGCLVYEFLTVNALFPVPNCSAVPQSRVDNDHLLQMHDTLGRLPELLCKKTDVGPSETSKSEIYIGPSLDELLEKWKPKQMDEEELAKLTTVLRRMLQCEPNLRPSTAELLEDDWFRCTDGSSMVSSE</sequence>
<dbReference type="EMBL" id="JAFJYH010000039">
    <property type="protein sequence ID" value="KAG4423121.1"/>
    <property type="molecule type" value="Genomic_DNA"/>
</dbReference>
<keyword evidence="8" id="KW-1185">Reference proteome</keyword>
<dbReference type="InterPro" id="IPR051175">
    <property type="entry name" value="CLK_kinases"/>
</dbReference>
<evidence type="ECO:0000313" key="7">
    <source>
        <dbReference type="EMBL" id="KAG4423121.1"/>
    </source>
</evidence>
<dbReference type="Proteomes" id="UP000664132">
    <property type="component" value="Unassembled WGS sequence"/>
</dbReference>